<feature type="non-terminal residue" evidence="5">
    <location>
        <position position="1"/>
    </location>
</feature>
<feature type="region of interest" description="Disordered" evidence="4">
    <location>
        <begin position="392"/>
        <end position="433"/>
    </location>
</feature>
<keyword evidence="2 3" id="KW-0040">ANK repeat</keyword>
<feature type="repeat" description="ANK" evidence="3">
    <location>
        <begin position="41"/>
        <end position="73"/>
    </location>
</feature>
<dbReference type="PANTHER" id="PTHR24171">
    <property type="entry name" value="ANKYRIN REPEAT DOMAIN-CONTAINING PROTEIN 39-RELATED"/>
    <property type="match status" value="1"/>
</dbReference>
<keyword evidence="6" id="KW-1185">Reference proteome</keyword>
<sequence length="558" mass="63083">MHPKERGQKLIDALLEGKHDAARKLLAIKRLDELDFTVENRGDNPLHLAARLGRLELIQLMQEVGENLQRENLHGNTAMHFAARGGYIDVVKYLKANRCQLNPLNDLDGDSPLHKAVTTQTMDTIETLADLGMNPNVVNKKNGNTPLHSALECGAQEAMEALLIKGANPELRNFDKKKPEDVAKHPAIRESLRMYKSLLMAMSHGNIRAKGIKITREQVAKPYPVDRVGVIIASIDIPTEFPTGFYCRREKVENSTIQISKREEEAVISDVYHIRIFEVNRNCVATIQLPVYRLPSEKEQMMLRFIESAPEDRPLDNFITNNKMHYCPLEVTLVPETTCVCFVIIRPRKEESTVSASGTTVTSDMEKAFTLEVPAGTFEENTVLSLQVYETNDDDTVEEPEDDMVGVASDKRKQDSSIDKQLTQKKPDTPPNIHNQNLITDVYQINVKGKQPKKEVLIQIPLCKGMTADDDIVIVRADENELQCNENALEILPEAPRVVNFNLIFEVSHFSIYVASWKKKVTTVDDRRELQRQISSTREKQKPAALFVVVRKDDTDPT</sequence>
<accession>A0A9D4KKI5</accession>
<reference evidence="5" key="1">
    <citation type="journal article" date="2019" name="bioRxiv">
        <title>The Genome of the Zebra Mussel, Dreissena polymorpha: A Resource for Invasive Species Research.</title>
        <authorList>
            <person name="McCartney M.A."/>
            <person name="Auch B."/>
            <person name="Kono T."/>
            <person name="Mallez S."/>
            <person name="Zhang Y."/>
            <person name="Obille A."/>
            <person name="Becker A."/>
            <person name="Abrahante J.E."/>
            <person name="Garbe J."/>
            <person name="Badalamenti J.P."/>
            <person name="Herman A."/>
            <person name="Mangelson H."/>
            <person name="Liachko I."/>
            <person name="Sullivan S."/>
            <person name="Sone E.D."/>
            <person name="Koren S."/>
            <person name="Silverstein K.A.T."/>
            <person name="Beckman K.B."/>
            <person name="Gohl D.M."/>
        </authorList>
    </citation>
    <scope>NUCLEOTIDE SEQUENCE</scope>
    <source>
        <strain evidence="5">Duluth1</strain>
        <tissue evidence="5">Whole animal</tissue>
    </source>
</reference>
<proteinExistence type="predicted"/>
<dbReference type="SMART" id="SM00248">
    <property type="entry name" value="ANK"/>
    <property type="match status" value="4"/>
</dbReference>
<feature type="repeat" description="ANK" evidence="3">
    <location>
        <begin position="108"/>
        <end position="140"/>
    </location>
</feature>
<feature type="repeat" description="ANK" evidence="3">
    <location>
        <begin position="74"/>
        <end position="106"/>
    </location>
</feature>
<organism evidence="5 6">
    <name type="scientific">Dreissena polymorpha</name>
    <name type="common">Zebra mussel</name>
    <name type="synonym">Mytilus polymorpha</name>
    <dbReference type="NCBI Taxonomy" id="45954"/>
    <lineage>
        <taxon>Eukaryota</taxon>
        <taxon>Metazoa</taxon>
        <taxon>Spiralia</taxon>
        <taxon>Lophotrochozoa</taxon>
        <taxon>Mollusca</taxon>
        <taxon>Bivalvia</taxon>
        <taxon>Autobranchia</taxon>
        <taxon>Heteroconchia</taxon>
        <taxon>Euheterodonta</taxon>
        <taxon>Imparidentia</taxon>
        <taxon>Neoheterodontei</taxon>
        <taxon>Myida</taxon>
        <taxon>Dreissenoidea</taxon>
        <taxon>Dreissenidae</taxon>
        <taxon>Dreissena</taxon>
    </lineage>
</organism>
<evidence type="ECO:0000313" key="5">
    <source>
        <dbReference type="EMBL" id="KAH3840957.1"/>
    </source>
</evidence>
<name>A0A9D4KKI5_DREPO</name>
<dbReference type="SUPFAM" id="SSF48403">
    <property type="entry name" value="Ankyrin repeat"/>
    <property type="match status" value="1"/>
</dbReference>
<dbReference type="Pfam" id="PF12796">
    <property type="entry name" value="Ank_2"/>
    <property type="match status" value="1"/>
</dbReference>
<dbReference type="Pfam" id="PF00023">
    <property type="entry name" value="Ank"/>
    <property type="match status" value="1"/>
</dbReference>
<feature type="compositionally biased region" description="Basic and acidic residues" evidence="4">
    <location>
        <begin position="409"/>
        <end position="418"/>
    </location>
</feature>
<dbReference type="EMBL" id="JAIWYP010000004">
    <property type="protein sequence ID" value="KAH3840957.1"/>
    <property type="molecule type" value="Genomic_DNA"/>
</dbReference>
<evidence type="ECO:0000313" key="6">
    <source>
        <dbReference type="Proteomes" id="UP000828390"/>
    </source>
</evidence>
<gene>
    <name evidence="5" type="ORF">DPMN_114415</name>
</gene>
<comment type="caution">
    <text evidence="5">The sequence shown here is derived from an EMBL/GenBank/DDBJ whole genome shotgun (WGS) entry which is preliminary data.</text>
</comment>
<evidence type="ECO:0000256" key="2">
    <source>
        <dbReference type="ARBA" id="ARBA00023043"/>
    </source>
</evidence>
<dbReference type="InterPro" id="IPR036770">
    <property type="entry name" value="Ankyrin_rpt-contain_sf"/>
</dbReference>
<feature type="compositionally biased region" description="Acidic residues" evidence="4">
    <location>
        <begin position="392"/>
        <end position="404"/>
    </location>
</feature>
<reference evidence="5" key="2">
    <citation type="submission" date="2020-11" db="EMBL/GenBank/DDBJ databases">
        <authorList>
            <person name="McCartney M.A."/>
            <person name="Auch B."/>
            <person name="Kono T."/>
            <person name="Mallez S."/>
            <person name="Becker A."/>
            <person name="Gohl D.M."/>
            <person name="Silverstein K.A.T."/>
            <person name="Koren S."/>
            <person name="Bechman K.B."/>
            <person name="Herman A."/>
            <person name="Abrahante J.E."/>
            <person name="Garbe J."/>
        </authorList>
    </citation>
    <scope>NUCLEOTIDE SEQUENCE</scope>
    <source>
        <strain evidence="5">Duluth1</strain>
        <tissue evidence="5">Whole animal</tissue>
    </source>
</reference>
<evidence type="ECO:0000256" key="1">
    <source>
        <dbReference type="ARBA" id="ARBA00022737"/>
    </source>
</evidence>
<evidence type="ECO:0000256" key="3">
    <source>
        <dbReference type="PROSITE-ProRule" id="PRU00023"/>
    </source>
</evidence>
<dbReference type="Proteomes" id="UP000828390">
    <property type="component" value="Unassembled WGS sequence"/>
</dbReference>
<dbReference type="PROSITE" id="PS50088">
    <property type="entry name" value="ANK_REPEAT"/>
    <property type="match status" value="4"/>
</dbReference>
<dbReference type="AlphaFoldDB" id="A0A9D4KKI5"/>
<keyword evidence="1" id="KW-0677">Repeat</keyword>
<protein>
    <submittedName>
        <fullName evidence="5">Uncharacterized protein</fullName>
    </submittedName>
</protein>
<dbReference type="Gene3D" id="1.25.40.20">
    <property type="entry name" value="Ankyrin repeat-containing domain"/>
    <property type="match status" value="1"/>
</dbReference>
<feature type="repeat" description="ANK" evidence="3">
    <location>
        <begin position="142"/>
        <end position="174"/>
    </location>
</feature>
<evidence type="ECO:0000256" key="4">
    <source>
        <dbReference type="SAM" id="MobiDB-lite"/>
    </source>
</evidence>
<dbReference type="PROSITE" id="PS50297">
    <property type="entry name" value="ANK_REP_REGION"/>
    <property type="match status" value="4"/>
</dbReference>
<dbReference type="InterPro" id="IPR002110">
    <property type="entry name" value="Ankyrin_rpt"/>
</dbReference>